<dbReference type="EC" id="2.7.11.1" evidence="2"/>
<dbReference type="GO" id="GO:0031932">
    <property type="term" value="C:TORC2 complex"/>
    <property type="evidence" value="ECO:0007669"/>
    <property type="project" value="TreeGrafter"/>
</dbReference>
<accession>F1KPQ3</accession>
<dbReference type="GO" id="GO:0031929">
    <property type="term" value="P:TOR signaling"/>
    <property type="evidence" value="ECO:0007669"/>
    <property type="project" value="TreeGrafter"/>
</dbReference>
<dbReference type="PROSITE" id="PS50290">
    <property type="entry name" value="PI3_4_KINASE_3"/>
    <property type="match status" value="1"/>
</dbReference>
<reference evidence="14" key="1">
    <citation type="journal article" date="2011" name="Genome Res.">
        <title>Deep small RNA sequencing from the nematode Ascaris reveals conservation, functional diversification, and novel developmental profiles.</title>
        <authorList>
            <person name="Wang J."/>
            <person name="Czech B."/>
            <person name="Crunk A."/>
            <person name="Wallace A."/>
            <person name="Mitreva M."/>
            <person name="Hannon G.J."/>
            <person name="Davis R.E."/>
        </authorList>
    </citation>
    <scope>NUCLEOTIDE SEQUENCE</scope>
</reference>
<keyword evidence="8" id="KW-0866">Nonsense-mediated mRNA decay</keyword>
<dbReference type="EMBL" id="JI163890">
    <property type="protein sequence ID" value="ADY39857.1"/>
    <property type="molecule type" value="mRNA"/>
</dbReference>
<dbReference type="PANTHER" id="PTHR11139">
    <property type="entry name" value="ATAXIA TELANGIECTASIA MUTATED ATM -RELATED"/>
    <property type="match status" value="1"/>
</dbReference>
<evidence type="ECO:0000256" key="6">
    <source>
        <dbReference type="ARBA" id="ARBA00022777"/>
    </source>
</evidence>
<evidence type="ECO:0000256" key="3">
    <source>
        <dbReference type="ARBA" id="ARBA00022527"/>
    </source>
</evidence>
<dbReference type="GO" id="GO:0000184">
    <property type="term" value="P:nuclear-transcribed mRNA catabolic process, nonsense-mediated decay"/>
    <property type="evidence" value="ECO:0007669"/>
    <property type="project" value="UniProtKB-KW"/>
</dbReference>
<name>F1KPQ3_ASCSU</name>
<dbReference type="Gene3D" id="3.30.1010.10">
    <property type="entry name" value="Phosphatidylinositol 3-kinase Catalytic Subunit, Chain A, domain 4"/>
    <property type="match status" value="1"/>
</dbReference>
<evidence type="ECO:0000259" key="12">
    <source>
        <dbReference type="PROSITE" id="PS50290"/>
    </source>
</evidence>
<dbReference type="Pfam" id="PF00454">
    <property type="entry name" value="PI3_PI4_kinase"/>
    <property type="match status" value="1"/>
</dbReference>
<evidence type="ECO:0000256" key="11">
    <source>
        <dbReference type="SAM" id="MobiDB-lite"/>
    </source>
</evidence>
<dbReference type="Pfam" id="PF02260">
    <property type="entry name" value="FATC"/>
    <property type="match status" value="1"/>
</dbReference>
<evidence type="ECO:0000256" key="1">
    <source>
        <dbReference type="ARBA" id="ARBA00011031"/>
    </source>
</evidence>
<feature type="region of interest" description="Disordered" evidence="11">
    <location>
        <begin position="856"/>
        <end position="879"/>
    </location>
</feature>
<dbReference type="Gene3D" id="1.10.1070.11">
    <property type="entry name" value="Phosphatidylinositol 3-/4-kinase, catalytic domain"/>
    <property type="match status" value="1"/>
</dbReference>
<dbReference type="GO" id="GO:0004674">
    <property type="term" value="F:protein serine/threonine kinase activity"/>
    <property type="evidence" value="ECO:0007669"/>
    <property type="project" value="UniProtKB-KW"/>
</dbReference>
<evidence type="ECO:0000259" key="13">
    <source>
        <dbReference type="PROSITE" id="PS51190"/>
    </source>
</evidence>
<evidence type="ECO:0000256" key="8">
    <source>
        <dbReference type="ARBA" id="ARBA00023161"/>
    </source>
</evidence>
<evidence type="ECO:0000256" key="5">
    <source>
        <dbReference type="ARBA" id="ARBA00022741"/>
    </source>
</evidence>
<dbReference type="GO" id="GO:0005524">
    <property type="term" value="F:ATP binding"/>
    <property type="evidence" value="ECO:0007669"/>
    <property type="project" value="UniProtKB-KW"/>
</dbReference>
<dbReference type="InterPro" id="IPR031559">
    <property type="entry name" value="SMG1"/>
</dbReference>
<dbReference type="Gene3D" id="1.25.10.10">
    <property type="entry name" value="Leucine-rich Repeat Variant"/>
    <property type="match status" value="1"/>
</dbReference>
<keyword evidence="5" id="KW-0547">Nucleotide-binding</keyword>
<dbReference type="InterPro" id="IPR011989">
    <property type="entry name" value="ARM-like"/>
</dbReference>
<keyword evidence="3" id="KW-0723">Serine/threonine-protein kinase</keyword>
<feature type="domain" description="FATC" evidence="13">
    <location>
        <begin position="2535"/>
        <end position="2567"/>
    </location>
</feature>
<proteinExistence type="evidence at transcript level"/>
<evidence type="ECO:0000256" key="7">
    <source>
        <dbReference type="ARBA" id="ARBA00022840"/>
    </source>
</evidence>
<evidence type="ECO:0000256" key="9">
    <source>
        <dbReference type="ARBA" id="ARBA00047899"/>
    </source>
</evidence>
<dbReference type="GO" id="GO:0016242">
    <property type="term" value="P:negative regulation of macroautophagy"/>
    <property type="evidence" value="ECO:0007669"/>
    <property type="project" value="TreeGrafter"/>
</dbReference>
<dbReference type="InterPro" id="IPR011009">
    <property type="entry name" value="Kinase-like_dom_sf"/>
</dbReference>
<dbReference type="InterPro" id="IPR000403">
    <property type="entry name" value="PI3/4_kinase_cat_dom"/>
</dbReference>
<comment type="similarity">
    <text evidence="1">Belongs to the PI3/PI4-kinase family.</text>
</comment>
<dbReference type="GO" id="GO:0005737">
    <property type="term" value="C:cytoplasm"/>
    <property type="evidence" value="ECO:0007669"/>
    <property type="project" value="TreeGrafter"/>
</dbReference>
<dbReference type="PROSITE" id="PS51190">
    <property type="entry name" value="FATC"/>
    <property type="match status" value="1"/>
</dbReference>
<dbReference type="SUPFAM" id="SSF56112">
    <property type="entry name" value="Protein kinase-like (PK-like)"/>
    <property type="match status" value="1"/>
</dbReference>
<dbReference type="InterPro" id="IPR003152">
    <property type="entry name" value="FATC_dom"/>
</dbReference>
<evidence type="ECO:0000256" key="10">
    <source>
        <dbReference type="ARBA" id="ARBA00048679"/>
    </source>
</evidence>
<dbReference type="SUPFAM" id="SSF48371">
    <property type="entry name" value="ARM repeat"/>
    <property type="match status" value="1"/>
</dbReference>
<sequence>MITTMSPHAEQPPRQRLKSLVQQIVHDKKGVNKEQKITACDELQKFLLSLDTAANLEYNWRDLCSELTSLLGTRINADTKRAVAECVGALGFLLASHYDQFVKFIMDAVKRSSEKYPEEKTMILRALAASLNFIGVCAVQSRIAPPHIEEVMAAVKKQLDTNDSPTVLIPLLDICLAVAQYFPAVFKKSFDDVVDFTVGWYVEPDQPKSVVDKCNQILTDLRPFWFDALPTAVTLMKQFVDDANAYLEELGTDKETKIEDALRKTAAILRALVTVLNVVNVPQAHPIVVPFVEKLFGQIACQSALLKRIIAPEVGDVFASMADVLWCSLQVVPKVEWLNAAVKSVRIMIAHPAVGYGTVIKLIEFYEKVFDNMSHEMTASVVEMVIGPEGAVHGLIYGSKEVLHAVIDLYGKLLTPKALPTLQAAYHCVRTELSEALAELECNITNSFNHRKAAKTRTFVALNALATLASVKNSLIAMMGLSPSLFAMLMCETPITEKWFIVNYPGCHYALIYVVKMHSEKHDNFIANSGWLNERNRLPMLSEYPTANHFAKILDTLAKLLLIDDEMSSDTRNLVVDWVHGIAFGMSADVLQEVLDRSEMLEMRRALLESFLRHSLPRKVTADGAQKSGALVAVGADSSRASGARVRYFTLLRRLAVFNLIIDGDSRVLADFVTRVFQRSRNCEQEKVIGFWQAIPPAIFISNGVTLMAHQRMEFTQAKIPESLFTTEHFSLIVDFLLNSTIPTYCASGIDNGNWMEDTIATIYTSSMGDESTNLDYISKWRWALAQVAQYCIDNRLRTPLGKPADTFLKLENEIRRLALNSLTRKPSGANGDSAANIKAEVLEKDEPTPKCLTVTRSRRGVAREDDEDSEADTNREPRQLSSAEQWWRVRALLETIELLDKLMSFACDGALFPLCILSQTSQQFFVTNEATCSGWMSRMYLMTMAVAYGNGHYEHVLRLGAGALRDAKKRIASAGHVSAVGDGQATDVKDLHPEVMDAAAHTCISWMVRSLVEMGRAQPIMGIYSWVKKVYRLRFQWIKCAADMAAGRIEAALDGLVNCANDAKQPENVRKTIRQLIITALSRIRNPEEMIRVWRALDGSHNSEEKLSATPKGFDDFVWSKLKGLVNFDPPGEVEKSEAVVWDVESRLRASELKLMQIARSFKKDSRNDIAELTKQLGEDARLLMLADTSLRTHTSASALHLLATAVKDSLKPTHKQMLSVNIIDPSFLFELDSGPCVDKLAIGQQLSSWFENCSNVNGISSLGVVSDERAFHLKMCRLARKTGNLRLADRQLRFHTAQRQAQSNGLMQNGWLPRTNKESNMAMANEVNNWDMLGAQEVISGMTLSSALETAKLLWAQCGSDPNGTLSHAEPFALLCDATADEVDRILYKNNAIFNGAPSVPPNALLPLLSHHYSKNTANVDSTVLTLGISSKRQNVKQLQEDGEILAKATLRLAAWLSRDASLMNVASLRCQRIAWHMFAAEQSTLPAISNSGATGGMTGALLSTACKLAPHLSKAHERLAEWAYKSARASGDDASGGMLLTAEEKDAIKWQLRNSCSGLNDIAVESIFNAVANAHHFNSLRDDVRTALGDEYPPTLCDQLFGAGSAIVHVWTTARNRMMAYYACAVRSYFTYIAECGSMQSEHHNGTIGTVVATLRIVRLLVRHSDSLHALIDAEMRRTNEFLWKDILPQLFARLNHPVAAVRDTLCALLERVAALAPHAVCFPAIVGATQLIVMHSADSDDEDSECEGKDDEIEGDLLDDEKKRRVEQDRSLMYECCRRVVGRLENLYPELVADVSDFVKELQRINMLSEERWTFVLSNLDHEMSRRIAQIEAEKAKTLANDYLTDEEKEIIVKEKTRILYAMVFRILEDLYDRTCVRDVHTVNERQFRDTYKNQIATALDVYKWNKLDPRKAWQPFKQLLIHLTQRCNKRSLQTLQTAEVSPRLLAFCHSHIPIPGQESKDFSNVVMIERISKQSVVLPTKTRPKKIVFVGSDGVDYPFLFKGQEDLHLDERIMQLLHICNLMLAQKRSDWPPYSARNYSVTPLGSRSGLIQWVEGATPMFHVYRKWQLRQASRKATAQKGATEIERPSELFFKRLKAAFDSNNISPDALADRQKWPLSILKSVLEDLINETPRDLLSRELWLRAGSAYTWYRTTEQFARSTAVMSMLGSVLGLGDRHLDNVLVNLESGHIVHIDYNICFDKGRSLRVPETVPFRLTGNMVHALGPTQIEGSFRLSCEHVLTKLRAGKETLLTILDAFVYDPLVDWAAAHDHLVSSATVGVATTLAVYGTDARAEAAHPLARALFAVRIKEMHMAWLENRERLYNALTRVTDILEKMHKYREGQHEFGVPLKGRIDGGEGAFEGERVEAGRELKQAITLHHDMLHDIRPLLRSLAHIDDRFRTYVRFYKESFSEPLIKGHKLLDDARVDFSLCIRHFRSVLESIHQVYDELLLLDKGEGTLLSPCAESLPVPPPGFEGATPHFKQQQEQNAQAKNVSRKVRQKLEGRDFVLMSSNDEENTIPFDANAVRKPMTPIEQADALIREATSLSNLALMYEGWTAWV</sequence>
<keyword evidence="7" id="KW-0067">ATP-binding</keyword>
<dbReference type="InterPro" id="IPR036940">
    <property type="entry name" value="PI3/4_kinase_cat_sf"/>
</dbReference>
<evidence type="ECO:0000256" key="4">
    <source>
        <dbReference type="ARBA" id="ARBA00022679"/>
    </source>
</evidence>
<dbReference type="InterPro" id="IPR039414">
    <property type="entry name" value="SMG1_PIKKc"/>
</dbReference>
<comment type="catalytic activity">
    <reaction evidence="9">
        <text>L-threonyl-[protein] + ATP = O-phospho-L-threonyl-[protein] + ADP + H(+)</text>
        <dbReference type="Rhea" id="RHEA:46608"/>
        <dbReference type="Rhea" id="RHEA-COMP:11060"/>
        <dbReference type="Rhea" id="RHEA-COMP:11605"/>
        <dbReference type="ChEBI" id="CHEBI:15378"/>
        <dbReference type="ChEBI" id="CHEBI:30013"/>
        <dbReference type="ChEBI" id="CHEBI:30616"/>
        <dbReference type="ChEBI" id="CHEBI:61977"/>
        <dbReference type="ChEBI" id="CHEBI:456216"/>
        <dbReference type="EC" id="2.7.11.1"/>
    </reaction>
</comment>
<evidence type="ECO:0000313" key="14">
    <source>
        <dbReference type="EMBL" id="ADY39857.1"/>
    </source>
</evidence>
<dbReference type="CDD" id="cd05170">
    <property type="entry name" value="PIKKc_SMG1"/>
    <property type="match status" value="1"/>
</dbReference>
<keyword evidence="6 14" id="KW-0418">Kinase</keyword>
<dbReference type="SMART" id="SM01343">
    <property type="entry name" value="FATC"/>
    <property type="match status" value="1"/>
</dbReference>
<dbReference type="InterPro" id="IPR016024">
    <property type="entry name" value="ARM-type_fold"/>
</dbReference>
<dbReference type="InterPro" id="IPR050517">
    <property type="entry name" value="DDR_Repair_Kinase"/>
</dbReference>
<feature type="domain" description="PI3K/PI4K catalytic" evidence="12">
    <location>
        <begin position="1976"/>
        <end position="2313"/>
    </location>
</feature>
<dbReference type="SMART" id="SM00146">
    <property type="entry name" value="PI3Kc"/>
    <property type="match status" value="1"/>
</dbReference>
<keyword evidence="4" id="KW-0808">Transferase</keyword>
<organism evidence="14">
    <name type="scientific">Ascaris suum</name>
    <name type="common">Pig roundworm</name>
    <name type="synonym">Ascaris lumbricoides</name>
    <dbReference type="NCBI Taxonomy" id="6253"/>
    <lineage>
        <taxon>Eukaryota</taxon>
        <taxon>Metazoa</taxon>
        <taxon>Ecdysozoa</taxon>
        <taxon>Nematoda</taxon>
        <taxon>Chromadorea</taxon>
        <taxon>Rhabditida</taxon>
        <taxon>Spirurina</taxon>
        <taxon>Ascaridomorpha</taxon>
        <taxon>Ascaridoidea</taxon>
        <taxon>Ascarididae</taxon>
        <taxon>Ascaris</taxon>
    </lineage>
</organism>
<protein>
    <recommendedName>
        <fullName evidence="2">non-specific serine/threonine protein kinase</fullName>
        <ecNumber evidence="2">2.7.11.1</ecNumber>
    </recommendedName>
</protein>
<dbReference type="PANTHER" id="PTHR11139:SF119">
    <property type="entry name" value="SERINE_THREONINE-PROTEIN KINASE SMG1"/>
    <property type="match status" value="1"/>
</dbReference>
<comment type="catalytic activity">
    <reaction evidence="10">
        <text>L-seryl-[protein] + ATP = O-phospho-L-seryl-[protein] + ADP + H(+)</text>
        <dbReference type="Rhea" id="RHEA:17989"/>
        <dbReference type="Rhea" id="RHEA-COMP:9863"/>
        <dbReference type="Rhea" id="RHEA-COMP:11604"/>
        <dbReference type="ChEBI" id="CHEBI:15378"/>
        <dbReference type="ChEBI" id="CHEBI:29999"/>
        <dbReference type="ChEBI" id="CHEBI:30616"/>
        <dbReference type="ChEBI" id="CHEBI:83421"/>
        <dbReference type="ChEBI" id="CHEBI:456216"/>
        <dbReference type="EC" id="2.7.11.1"/>
    </reaction>
</comment>
<dbReference type="Pfam" id="PF15785">
    <property type="entry name" value="SMG1"/>
    <property type="match status" value="2"/>
</dbReference>
<evidence type="ECO:0000256" key="2">
    <source>
        <dbReference type="ARBA" id="ARBA00012513"/>
    </source>
</evidence>
<dbReference type="GO" id="GO:0031931">
    <property type="term" value="C:TORC1 complex"/>
    <property type="evidence" value="ECO:0007669"/>
    <property type="project" value="TreeGrafter"/>
</dbReference>
<dbReference type="GO" id="GO:0005634">
    <property type="term" value="C:nucleus"/>
    <property type="evidence" value="ECO:0007669"/>
    <property type="project" value="TreeGrafter"/>
</dbReference>